<dbReference type="STRING" id="708187.A0A1Q8S0Z9"/>
<dbReference type="EMBL" id="MPGH01000044">
    <property type="protein sequence ID" value="OLN94262.1"/>
    <property type="molecule type" value="Genomic_DNA"/>
</dbReference>
<accession>A0A1Q8S0Z9</accession>
<feature type="compositionally biased region" description="Polar residues" evidence="1">
    <location>
        <begin position="526"/>
        <end position="555"/>
    </location>
</feature>
<organism evidence="2 3">
    <name type="scientific">Colletotrichum chlorophyti</name>
    <dbReference type="NCBI Taxonomy" id="708187"/>
    <lineage>
        <taxon>Eukaryota</taxon>
        <taxon>Fungi</taxon>
        <taxon>Dikarya</taxon>
        <taxon>Ascomycota</taxon>
        <taxon>Pezizomycotina</taxon>
        <taxon>Sordariomycetes</taxon>
        <taxon>Hypocreomycetidae</taxon>
        <taxon>Glomerellales</taxon>
        <taxon>Glomerellaceae</taxon>
        <taxon>Colletotrichum</taxon>
    </lineage>
</organism>
<keyword evidence="3" id="KW-1185">Reference proteome</keyword>
<evidence type="ECO:0000313" key="3">
    <source>
        <dbReference type="Proteomes" id="UP000186583"/>
    </source>
</evidence>
<feature type="region of interest" description="Disordered" evidence="1">
    <location>
        <begin position="357"/>
        <end position="650"/>
    </location>
</feature>
<dbReference type="Proteomes" id="UP000186583">
    <property type="component" value="Unassembled WGS sequence"/>
</dbReference>
<feature type="region of interest" description="Disordered" evidence="1">
    <location>
        <begin position="672"/>
        <end position="707"/>
    </location>
</feature>
<dbReference type="OrthoDB" id="5243398at2759"/>
<feature type="region of interest" description="Disordered" evidence="1">
    <location>
        <begin position="299"/>
        <end position="339"/>
    </location>
</feature>
<feature type="compositionally biased region" description="Polar residues" evidence="1">
    <location>
        <begin position="678"/>
        <end position="707"/>
    </location>
</feature>
<feature type="compositionally biased region" description="Basic residues" evidence="1">
    <location>
        <begin position="317"/>
        <end position="330"/>
    </location>
</feature>
<feature type="region of interest" description="Disordered" evidence="1">
    <location>
        <begin position="769"/>
        <end position="810"/>
    </location>
</feature>
<feature type="compositionally biased region" description="Polar residues" evidence="1">
    <location>
        <begin position="633"/>
        <end position="646"/>
    </location>
</feature>
<feature type="region of interest" description="Disordered" evidence="1">
    <location>
        <begin position="89"/>
        <end position="118"/>
    </location>
</feature>
<evidence type="ECO:0000256" key="1">
    <source>
        <dbReference type="SAM" id="MobiDB-lite"/>
    </source>
</evidence>
<protein>
    <submittedName>
        <fullName evidence="2">Uncharacterized protein</fullName>
    </submittedName>
</protein>
<sequence length="810" mass="86239">MALGSCNKPVRQSMMTSRVFTEMDAFEIPSPGKTDAKNGNFGVMHIDLTTTNETLERDAAAKRTSEGTLMAAKMAQTDRYVPFKRSKYVHRPDDQSMPNPSTPAAPLQRTSPLTAAETKAEQARLLKLLRSLHPPLVVDQLCKALSFFGGVPGEQPLTDTSFPDSAEANGSGALFVGWLAEIFPNLGQGSIPNVQEAPTKRPRGRPKGSKNTKGKKDKDLRKRLLVARSADIVEGRRAACTNDDVLADDSWIDIEDGVTDKDADDQQADKSRGMVTPLMSKSHPVAGQSASGVAVETRVAQPNGEAHTAATTATPTPRRRGRPKGSKNRPKNVAPIDNDPQIEASIATSHATPVSIPAAAANHGAGPGETDTRSIKKRKAGPGRPKGSKNRPKESVAAHAANPQPMLSPLASASTSDLQADMMRPEAGEPQLVSPPVVAPTPVLPRQNEQSENGPLSIAMAQPTRTTTGVSGESAMAQANEHGVPKGEKRKRKTNVQDADVAKSNGALPTVAAPAPTQAYPEVNAAATSQSMRATQTSRFAGSPVQDNNHSQQPAKRQKHPRETLQDSPLLGQAIQQPSVEDGQAVHSESQASRLTSSVDHYETSFGNTGGGNPQRPQQQPSFAAVNRPLHEQSVNTQQSPDNTHTGYKHDETMKGADQLLGNFKSTGADGNYHGLTGMSQQPSFGSQGTVSAASQDDTYRNSTSRSMLQHHAPTFQARQAQQTPSSSMSSFHDYSDPAFLDIAGLDSASQADLTMNSASYGIDGGNMQRASPNMSPPYGSASGMGHSSFDGGMTESALRERMYRSLRRQ</sequence>
<feature type="region of interest" description="Disordered" evidence="1">
    <location>
        <begin position="189"/>
        <end position="221"/>
    </location>
</feature>
<proteinExistence type="predicted"/>
<evidence type="ECO:0000313" key="2">
    <source>
        <dbReference type="EMBL" id="OLN94262.1"/>
    </source>
</evidence>
<feature type="compositionally biased region" description="Polar residues" evidence="1">
    <location>
        <begin position="587"/>
        <end position="599"/>
    </location>
</feature>
<feature type="compositionally biased region" description="Basic residues" evidence="1">
    <location>
        <begin position="200"/>
        <end position="213"/>
    </location>
</feature>
<feature type="compositionally biased region" description="Basic residues" evidence="1">
    <location>
        <begin position="375"/>
        <end position="390"/>
    </location>
</feature>
<gene>
    <name evidence="2" type="ORF">CCHL11_02899</name>
</gene>
<comment type="caution">
    <text evidence="2">The sequence shown here is derived from an EMBL/GenBank/DDBJ whole genome shotgun (WGS) entry which is preliminary data.</text>
</comment>
<reference evidence="2 3" key="1">
    <citation type="submission" date="2016-11" db="EMBL/GenBank/DDBJ databases">
        <title>Draft Genome Assembly of Colletotrichum chlorophyti a pathogen of herbaceous plants.</title>
        <authorList>
            <person name="Gan P."/>
            <person name="Narusaka M."/>
            <person name="Tsushima A."/>
            <person name="Narusaka Y."/>
            <person name="Takano Y."/>
            <person name="Shirasu K."/>
        </authorList>
    </citation>
    <scope>NUCLEOTIDE SEQUENCE [LARGE SCALE GENOMIC DNA]</scope>
    <source>
        <strain evidence="2 3">NTL11</strain>
    </source>
</reference>
<dbReference type="AlphaFoldDB" id="A0A1Q8S0Z9"/>
<feature type="region of interest" description="Disordered" evidence="1">
    <location>
        <begin position="275"/>
        <end position="294"/>
    </location>
</feature>
<name>A0A1Q8S0Z9_9PEZI</name>